<dbReference type="PIRSF" id="PIRSF017393">
    <property type="entry name" value="MTase_SAV2177"/>
    <property type="match status" value="1"/>
</dbReference>
<evidence type="ECO:0008006" key="2">
    <source>
        <dbReference type="Google" id="ProtNLM"/>
    </source>
</evidence>
<reference evidence="1" key="1">
    <citation type="submission" date="2020-02" db="EMBL/GenBank/DDBJ databases">
        <authorList>
            <person name="Meier V. D."/>
        </authorList>
    </citation>
    <scope>NUCLEOTIDE SEQUENCE</scope>
    <source>
        <strain evidence="1">AVDCRST_MAG41</strain>
    </source>
</reference>
<accession>A0A6J4IPR6</accession>
<gene>
    <name evidence="1" type="ORF">AVDCRST_MAG41-2215</name>
</gene>
<dbReference type="EMBL" id="CADCTP010000202">
    <property type="protein sequence ID" value="CAA9256656.1"/>
    <property type="molecule type" value="Genomic_DNA"/>
</dbReference>
<sequence>METTRPDWLTDDSDTTKPSIARMYDYFLGGSRHLEIDRAVAAKAVEAAPGIKILIWENRKFLKRVGRWAASRGIQQFLDLGSGIPAGGNLHTVVQQLNPSARVVYVDIDPVAVARATELLADDPYAAALQGDVTEPAAILASAPVRELIDFDRPVAVLLLNVLHFVPYAAVEPAVAAFREVLSPGSALAITHGTGDLASTDPTGISKVYAEAFGQMTMRDESAFGTLFGDFELIEPGIVDVPQWRPDSGLAARMGPVNCYAGVAVRP</sequence>
<name>A0A6J4IPR6_9ACTN</name>
<evidence type="ECO:0000313" key="1">
    <source>
        <dbReference type="EMBL" id="CAA9256656.1"/>
    </source>
</evidence>
<dbReference type="InterPro" id="IPR006764">
    <property type="entry name" value="SAM_dep_MeTrfase_SAV2177_type"/>
</dbReference>
<dbReference type="InterPro" id="IPR029063">
    <property type="entry name" value="SAM-dependent_MTases_sf"/>
</dbReference>
<dbReference type="AlphaFoldDB" id="A0A6J4IPR6"/>
<proteinExistence type="predicted"/>
<organism evidence="1">
    <name type="scientific">uncultured Mycobacteriales bacterium</name>
    <dbReference type="NCBI Taxonomy" id="581187"/>
    <lineage>
        <taxon>Bacteria</taxon>
        <taxon>Bacillati</taxon>
        <taxon>Actinomycetota</taxon>
        <taxon>Actinomycetes</taxon>
        <taxon>Mycobacteriales</taxon>
        <taxon>environmental samples</taxon>
    </lineage>
</organism>
<dbReference type="Pfam" id="PF04672">
    <property type="entry name" value="Methyltransf_19"/>
    <property type="match status" value="1"/>
</dbReference>
<dbReference type="CDD" id="cd02440">
    <property type="entry name" value="AdoMet_MTases"/>
    <property type="match status" value="1"/>
</dbReference>
<protein>
    <recommendedName>
        <fullName evidence="2">SAM-dependent methyltransferase</fullName>
    </recommendedName>
</protein>
<dbReference type="Gene3D" id="3.40.50.150">
    <property type="entry name" value="Vaccinia Virus protein VP39"/>
    <property type="match status" value="1"/>
</dbReference>
<dbReference type="SUPFAM" id="SSF53335">
    <property type="entry name" value="S-adenosyl-L-methionine-dependent methyltransferases"/>
    <property type="match status" value="1"/>
</dbReference>